<dbReference type="RefSeq" id="WP_126802030.1">
    <property type="nucleotide sequence ID" value="NZ_PIPL01000001.1"/>
</dbReference>
<evidence type="ECO:0000259" key="7">
    <source>
        <dbReference type="Pfam" id="PF17827"/>
    </source>
</evidence>
<dbReference type="InterPro" id="IPR019874">
    <property type="entry name" value="RF_methyltr_PrmC"/>
</dbReference>
<comment type="catalytic activity">
    <reaction evidence="4 5">
        <text>L-glutaminyl-[peptide chain release factor] + S-adenosyl-L-methionine = N(5)-methyl-L-glutaminyl-[peptide chain release factor] + S-adenosyl-L-homocysteine + H(+)</text>
        <dbReference type="Rhea" id="RHEA:42896"/>
        <dbReference type="Rhea" id="RHEA-COMP:10271"/>
        <dbReference type="Rhea" id="RHEA-COMP:10272"/>
        <dbReference type="ChEBI" id="CHEBI:15378"/>
        <dbReference type="ChEBI" id="CHEBI:30011"/>
        <dbReference type="ChEBI" id="CHEBI:57856"/>
        <dbReference type="ChEBI" id="CHEBI:59789"/>
        <dbReference type="ChEBI" id="CHEBI:61891"/>
        <dbReference type="EC" id="2.1.1.297"/>
    </reaction>
</comment>
<dbReference type="InterPro" id="IPR007848">
    <property type="entry name" value="Small_mtfrase_dom"/>
</dbReference>
<dbReference type="PROSITE" id="PS00092">
    <property type="entry name" value="N6_MTASE"/>
    <property type="match status" value="1"/>
</dbReference>
<feature type="binding site" evidence="5">
    <location>
        <position position="174"/>
    </location>
    <ligand>
        <name>S-adenosyl-L-methionine</name>
        <dbReference type="ChEBI" id="CHEBI:59789"/>
    </ligand>
</feature>
<dbReference type="OrthoDB" id="9800643at2"/>
<protein>
    <recommendedName>
        <fullName evidence="5">Release factor glutamine methyltransferase</fullName>
        <shortName evidence="5">RF MTase</shortName>
        <ecNumber evidence="5">2.1.1.297</ecNumber>
    </recommendedName>
    <alternativeName>
        <fullName evidence="5">N5-glutamine methyltransferase PrmC</fullName>
    </alternativeName>
    <alternativeName>
        <fullName evidence="5">Protein-(glutamine-N5) MTase PrmC</fullName>
    </alternativeName>
    <alternativeName>
        <fullName evidence="5">Protein-glutamine N-methyltransferase PrmC</fullName>
    </alternativeName>
</protein>
<feature type="binding site" evidence="5">
    <location>
        <position position="146"/>
    </location>
    <ligand>
        <name>S-adenosyl-L-methionine</name>
        <dbReference type="ChEBI" id="CHEBI:59789"/>
    </ligand>
</feature>
<dbReference type="InterPro" id="IPR002052">
    <property type="entry name" value="DNA_methylase_N6_adenine_CS"/>
</dbReference>
<evidence type="ECO:0000259" key="6">
    <source>
        <dbReference type="Pfam" id="PF05175"/>
    </source>
</evidence>
<dbReference type="NCBIfam" id="TIGR03534">
    <property type="entry name" value="RF_mod_PrmC"/>
    <property type="match status" value="1"/>
</dbReference>
<dbReference type="AlphaFoldDB" id="A0A432W5I6"/>
<keyword evidence="1 5" id="KW-0489">Methyltransferase</keyword>
<sequence length="286" mass="32167">MNSNYQLVKAIQYARTQIAQGGSESALLDAQLLLQHILGCDRQWLYMHPEHPMTDTEWDSYRELVERRRKGEPIAYILGQREFWSLTLDVNATTLIPRPDTERLVEAALALDLPHTAKVLELGTGTGAIALALASERPEWQIDAVDYSAQAVQLAQGNGKRLKLPQVTVFQSDWFSEVKQTDYDLIISNPPYIAAEDMHLEQGDLRYEPHSALVAADKGFADLDHIISCSRGYLKAQSWVMVEHGFAQGAKVREIFTEKGYKKVNTLTDYANLDRVTYAQCSNPNG</sequence>
<accession>A0A432W5I6</accession>
<dbReference type="EC" id="2.1.1.297" evidence="5"/>
<dbReference type="InterPro" id="IPR029063">
    <property type="entry name" value="SAM-dependent_MTases_sf"/>
</dbReference>
<evidence type="ECO:0000256" key="2">
    <source>
        <dbReference type="ARBA" id="ARBA00022679"/>
    </source>
</evidence>
<feature type="binding site" evidence="5">
    <location>
        <begin position="123"/>
        <end position="127"/>
    </location>
    <ligand>
        <name>S-adenosyl-L-methionine</name>
        <dbReference type="ChEBI" id="CHEBI:59789"/>
    </ligand>
</feature>
<dbReference type="HAMAP" id="MF_02126">
    <property type="entry name" value="RF_methyltr_PrmC"/>
    <property type="match status" value="1"/>
</dbReference>
<evidence type="ECO:0000313" key="9">
    <source>
        <dbReference type="Proteomes" id="UP000288293"/>
    </source>
</evidence>
<reference evidence="8 9" key="1">
    <citation type="journal article" date="2011" name="Front. Microbiol.">
        <title>Genomic signatures of strain selection and enhancement in Bacillus atrophaeus var. globigii, a historical biowarfare simulant.</title>
        <authorList>
            <person name="Gibbons H.S."/>
            <person name="Broomall S.M."/>
            <person name="McNew L.A."/>
            <person name="Daligault H."/>
            <person name="Chapman C."/>
            <person name="Bruce D."/>
            <person name="Karavis M."/>
            <person name="Krepps M."/>
            <person name="McGregor P.A."/>
            <person name="Hong C."/>
            <person name="Park K.H."/>
            <person name="Akmal A."/>
            <person name="Feldman A."/>
            <person name="Lin J.S."/>
            <person name="Chang W.E."/>
            <person name="Higgs B.W."/>
            <person name="Demirev P."/>
            <person name="Lindquist J."/>
            <person name="Liem A."/>
            <person name="Fochler E."/>
            <person name="Read T.D."/>
            <person name="Tapia R."/>
            <person name="Johnson S."/>
            <person name="Bishop-Lilly K.A."/>
            <person name="Detter C."/>
            <person name="Han C."/>
            <person name="Sozhamannan S."/>
            <person name="Rosenzweig C.N."/>
            <person name="Skowronski E.W."/>
        </authorList>
    </citation>
    <scope>NUCLEOTIDE SEQUENCE [LARGE SCALE GENOMIC DNA]</scope>
    <source>
        <strain evidence="8 9">MLST1</strain>
    </source>
</reference>
<dbReference type="GO" id="GO:0032259">
    <property type="term" value="P:methylation"/>
    <property type="evidence" value="ECO:0007669"/>
    <property type="project" value="UniProtKB-KW"/>
</dbReference>
<dbReference type="InterPro" id="IPR050320">
    <property type="entry name" value="N5-glutamine_MTase"/>
</dbReference>
<comment type="caution">
    <text evidence="8">The sequence shown here is derived from an EMBL/GenBank/DDBJ whole genome shotgun (WGS) entry which is preliminary data.</text>
</comment>
<dbReference type="GO" id="GO:0102559">
    <property type="term" value="F:peptide chain release factor N(5)-glutamine methyltransferase activity"/>
    <property type="evidence" value="ECO:0007669"/>
    <property type="project" value="UniProtKB-EC"/>
</dbReference>
<name>A0A432W5I6_9GAMM</name>
<feature type="domain" description="Release factor glutamine methyltransferase N-terminal" evidence="7">
    <location>
        <begin position="10"/>
        <end position="79"/>
    </location>
</feature>
<dbReference type="SUPFAM" id="SSF53335">
    <property type="entry name" value="S-adenosyl-L-methionine-dependent methyltransferases"/>
    <property type="match status" value="1"/>
</dbReference>
<evidence type="ECO:0000256" key="3">
    <source>
        <dbReference type="ARBA" id="ARBA00022691"/>
    </source>
</evidence>
<feature type="domain" description="Methyltransferase small" evidence="6">
    <location>
        <begin position="111"/>
        <end position="198"/>
    </location>
</feature>
<feature type="binding site" evidence="5">
    <location>
        <position position="189"/>
    </location>
    <ligand>
        <name>S-adenosyl-L-methionine</name>
        <dbReference type="ChEBI" id="CHEBI:59789"/>
    </ligand>
</feature>
<dbReference type="Gene3D" id="3.40.50.150">
    <property type="entry name" value="Vaccinia Virus protein VP39"/>
    <property type="match status" value="1"/>
</dbReference>
<proteinExistence type="inferred from homology"/>
<comment type="function">
    <text evidence="5">Methylates the class 1 translation termination release factors RF1/PrfA and RF2/PrfB on the glutamine residue of the universally conserved GGQ motif.</text>
</comment>
<dbReference type="InterPro" id="IPR040758">
    <property type="entry name" value="PrmC_N"/>
</dbReference>
<evidence type="ECO:0000256" key="1">
    <source>
        <dbReference type="ARBA" id="ARBA00022603"/>
    </source>
</evidence>
<keyword evidence="3 5" id="KW-0949">S-adenosyl-L-methionine</keyword>
<dbReference type="PANTHER" id="PTHR18895:SF74">
    <property type="entry name" value="MTRF1L RELEASE FACTOR GLUTAMINE METHYLTRANSFERASE"/>
    <property type="match status" value="1"/>
</dbReference>
<dbReference type="Pfam" id="PF17827">
    <property type="entry name" value="PrmC_N"/>
    <property type="match status" value="1"/>
</dbReference>
<dbReference type="Gene3D" id="1.10.8.10">
    <property type="entry name" value="DNA helicase RuvA subunit, C-terminal domain"/>
    <property type="match status" value="1"/>
</dbReference>
<dbReference type="FunFam" id="3.40.50.150:FF:000053">
    <property type="entry name" value="Release factor glutamine methyltransferase"/>
    <property type="match status" value="1"/>
</dbReference>
<dbReference type="Proteomes" id="UP000288293">
    <property type="component" value="Unassembled WGS sequence"/>
</dbReference>
<dbReference type="EMBL" id="PIPL01000001">
    <property type="protein sequence ID" value="RUO25333.1"/>
    <property type="molecule type" value="Genomic_DNA"/>
</dbReference>
<evidence type="ECO:0000256" key="5">
    <source>
        <dbReference type="HAMAP-Rule" id="MF_02126"/>
    </source>
</evidence>
<keyword evidence="2 5" id="KW-0808">Transferase</keyword>
<evidence type="ECO:0000313" key="8">
    <source>
        <dbReference type="EMBL" id="RUO25333.1"/>
    </source>
</evidence>
<dbReference type="Pfam" id="PF05175">
    <property type="entry name" value="MTS"/>
    <property type="match status" value="1"/>
</dbReference>
<comment type="similarity">
    <text evidence="5">Belongs to the protein N5-glutamine methyltransferase family. PrmC subfamily.</text>
</comment>
<keyword evidence="9" id="KW-1185">Reference proteome</keyword>
<evidence type="ECO:0000256" key="4">
    <source>
        <dbReference type="ARBA" id="ARBA00048391"/>
    </source>
</evidence>
<dbReference type="GO" id="GO:0003676">
    <property type="term" value="F:nucleic acid binding"/>
    <property type="evidence" value="ECO:0007669"/>
    <property type="project" value="InterPro"/>
</dbReference>
<dbReference type="InterPro" id="IPR004556">
    <property type="entry name" value="HemK-like"/>
</dbReference>
<dbReference type="CDD" id="cd02440">
    <property type="entry name" value="AdoMet_MTases"/>
    <property type="match status" value="1"/>
</dbReference>
<dbReference type="PANTHER" id="PTHR18895">
    <property type="entry name" value="HEMK METHYLTRANSFERASE"/>
    <property type="match status" value="1"/>
</dbReference>
<feature type="binding site" evidence="5">
    <location>
        <begin position="189"/>
        <end position="192"/>
    </location>
    <ligand>
        <name>substrate</name>
    </ligand>
</feature>
<dbReference type="NCBIfam" id="TIGR00536">
    <property type="entry name" value="hemK_fam"/>
    <property type="match status" value="1"/>
</dbReference>
<gene>
    <name evidence="5 8" type="primary">prmC</name>
    <name evidence="8" type="ORF">CWE09_00940</name>
</gene>
<organism evidence="8 9">
    <name type="scientific">Aliidiomarina minuta</name>
    <dbReference type="NCBI Taxonomy" id="880057"/>
    <lineage>
        <taxon>Bacteria</taxon>
        <taxon>Pseudomonadati</taxon>
        <taxon>Pseudomonadota</taxon>
        <taxon>Gammaproteobacteria</taxon>
        <taxon>Alteromonadales</taxon>
        <taxon>Idiomarinaceae</taxon>
        <taxon>Aliidiomarina</taxon>
    </lineage>
</organism>